<comment type="caution">
    <text evidence="2">The sequence shown here is derived from an EMBL/GenBank/DDBJ whole genome shotgun (WGS) entry which is preliminary data.</text>
</comment>
<sequence length="226" mass="25681">MANPNDEYKDNGRFWGSKSGCNESDVKPSWKDIEKAKAYSSDDSNGPSIPRVPVYGPSVQGLLDTYGYDNIEDYLSDFYFPSTDKEDTIVHTGQDPIHECHSPKSKAKYVPVSHKHKPNVKSPNAITGCVLGLPNVNTWDDILNKFRMRTPGRCADNWMNGKDYRKDNHHVLCIYSSDDSKELLAWYEYDTVEDYLPVAEKTIPKVIFKSHIPIKRYVLGLANVET</sequence>
<proteinExistence type="predicted"/>
<dbReference type="EMBL" id="BQNB010010305">
    <property type="protein sequence ID" value="GJS75463.1"/>
    <property type="molecule type" value="Genomic_DNA"/>
</dbReference>
<reference evidence="2" key="2">
    <citation type="submission" date="2022-01" db="EMBL/GenBank/DDBJ databases">
        <authorList>
            <person name="Yamashiro T."/>
            <person name="Shiraishi A."/>
            <person name="Satake H."/>
            <person name="Nakayama K."/>
        </authorList>
    </citation>
    <scope>NUCLEOTIDE SEQUENCE</scope>
</reference>
<organism evidence="2 3">
    <name type="scientific">Tanacetum coccineum</name>
    <dbReference type="NCBI Taxonomy" id="301880"/>
    <lineage>
        <taxon>Eukaryota</taxon>
        <taxon>Viridiplantae</taxon>
        <taxon>Streptophyta</taxon>
        <taxon>Embryophyta</taxon>
        <taxon>Tracheophyta</taxon>
        <taxon>Spermatophyta</taxon>
        <taxon>Magnoliopsida</taxon>
        <taxon>eudicotyledons</taxon>
        <taxon>Gunneridae</taxon>
        <taxon>Pentapetalae</taxon>
        <taxon>asterids</taxon>
        <taxon>campanulids</taxon>
        <taxon>Asterales</taxon>
        <taxon>Asteraceae</taxon>
        <taxon>Asteroideae</taxon>
        <taxon>Anthemideae</taxon>
        <taxon>Anthemidinae</taxon>
        <taxon>Tanacetum</taxon>
    </lineage>
</organism>
<gene>
    <name evidence="2" type="ORF">Tco_0725344</name>
</gene>
<evidence type="ECO:0000313" key="3">
    <source>
        <dbReference type="Proteomes" id="UP001151760"/>
    </source>
</evidence>
<accession>A0ABQ4YCU9</accession>
<evidence type="ECO:0000313" key="2">
    <source>
        <dbReference type="EMBL" id="GJS75463.1"/>
    </source>
</evidence>
<name>A0ABQ4YCU9_9ASTR</name>
<feature type="region of interest" description="Disordered" evidence="1">
    <location>
        <begin position="1"/>
        <end position="29"/>
    </location>
</feature>
<dbReference type="Proteomes" id="UP001151760">
    <property type="component" value="Unassembled WGS sequence"/>
</dbReference>
<evidence type="ECO:0000256" key="1">
    <source>
        <dbReference type="SAM" id="MobiDB-lite"/>
    </source>
</evidence>
<keyword evidence="3" id="KW-1185">Reference proteome</keyword>
<feature type="compositionally biased region" description="Basic and acidic residues" evidence="1">
    <location>
        <begin position="1"/>
        <end position="12"/>
    </location>
</feature>
<reference evidence="2" key="1">
    <citation type="journal article" date="2022" name="Int. J. Mol. Sci.">
        <title>Draft Genome of Tanacetum Coccineum: Genomic Comparison of Closely Related Tanacetum-Family Plants.</title>
        <authorList>
            <person name="Yamashiro T."/>
            <person name="Shiraishi A."/>
            <person name="Nakayama K."/>
            <person name="Satake H."/>
        </authorList>
    </citation>
    <scope>NUCLEOTIDE SEQUENCE</scope>
</reference>
<protein>
    <submittedName>
        <fullName evidence="2">Uncharacterized protein</fullName>
    </submittedName>
</protein>